<reference evidence="1 2" key="1">
    <citation type="submission" date="2024-03" db="EMBL/GenBank/DDBJ databases">
        <title>Draft genome sequence of Pseudonocardia sp. DW16-2.</title>
        <authorList>
            <person name="Duangmal K."/>
        </authorList>
    </citation>
    <scope>NUCLEOTIDE SEQUENCE [LARGE SCALE GENOMIC DNA]</scope>
    <source>
        <strain evidence="1 2">DW16-2</strain>
    </source>
</reference>
<dbReference type="Pfam" id="PF20116">
    <property type="entry name" value="DUF6506"/>
    <property type="match status" value="1"/>
</dbReference>
<keyword evidence="2" id="KW-1185">Reference proteome</keyword>
<name>A0ABU8TA45_9PSEU</name>
<proteinExistence type="predicted"/>
<dbReference type="EMBL" id="JBBJUP010000015">
    <property type="protein sequence ID" value="MEJ8280843.1"/>
    <property type="molecule type" value="Genomic_DNA"/>
</dbReference>
<gene>
    <name evidence="1" type="ORF">WJX68_18015</name>
</gene>
<organism evidence="1 2">
    <name type="scientific">Pseudonocardia spirodelae</name>
    <dbReference type="NCBI Taxonomy" id="3133431"/>
    <lineage>
        <taxon>Bacteria</taxon>
        <taxon>Bacillati</taxon>
        <taxon>Actinomycetota</taxon>
        <taxon>Actinomycetes</taxon>
        <taxon>Pseudonocardiales</taxon>
        <taxon>Pseudonocardiaceae</taxon>
        <taxon>Pseudonocardia</taxon>
    </lineage>
</organism>
<dbReference type="Proteomes" id="UP001364211">
    <property type="component" value="Unassembled WGS sequence"/>
</dbReference>
<sequence>MTEIRAHVFLHPGTDPALDRTELDREGRRTLLVAVPDVLDAPLVARALVEDEGVRLIELCGSFGPVDVARVLEEVGEAATVGHTTFPRPASTAGA</sequence>
<dbReference type="RefSeq" id="WP_340292447.1">
    <property type="nucleotide sequence ID" value="NZ_JBBJUP010000015.1"/>
</dbReference>
<dbReference type="InterPro" id="IPR045441">
    <property type="entry name" value="DUF6506"/>
</dbReference>
<comment type="caution">
    <text evidence="1">The sequence shown here is derived from an EMBL/GenBank/DDBJ whole genome shotgun (WGS) entry which is preliminary data.</text>
</comment>
<accession>A0ABU8TA45</accession>
<protein>
    <submittedName>
        <fullName evidence="1">DUF6506 family protein</fullName>
    </submittedName>
</protein>
<evidence type="ECO:0000313" key="2">
    <source>
        <dbReference type="Proteomes" id="UP001364211"/>
    </source>
</evidence>
<evidence type="ECO:0000313" key="1">
    <source>
        <dbReference type="EMBL" id="MEJ8280843.1"/>
    </source>
</evidence>